<proteinExistence type="predicted"/>
<reference evidence="2" key="1">
    <citation type="submission" date="2020-05" db="EMBL/GenBank/DDBJ databases">
        <authorList>
            <person name="Chiriac C."/>
            <person name="Salcher M."/>
            <person name="Ghai R."/>
            <person name="Kavagutti S V."/>
        </authorList>
    </citation>
    <scope>NUCLEOTIDE SEQUENCE</scope>
</reference>
<evidence type="ECO:0000313" key="1">
    <source>
        <dbReference type="EMBL" id="CAB4662859.1"/>
    </source>
</evidence>
<sequence>MAQTDFLTGRVTQFDRRIGLGEITDGEGRVWPFHCAMLTDGSRMIELGTAVQFRPQFHVIRDEAFEISSL</sequence>
<dbReference type="EMBL" id="CAEZWJ010000063">
    <property type="protein sequence ID" value="CAB4662859.1"/>
    <property type="molecule type" value="Genomic_DNA"/>
</dbReference>
<dbReference type="AlphaFoldDB" id="A0A6J6N2P7"/>
<name>A0A6J6N2P7_9ZZZZ</name>
<accession>A0A6J6N2P7</accession>
<dbReference type="EMBL" id="CAEZWV010000034">
    <property type="protein sequence ID" value="CAB4680419.1"/>
    <property type="molecule type" value="Genomic_DNA"/>
</dbReference>
<organism evidence="2">
    <name type="scientific">freshwater metagenome</name>
    <dbReference type="NCBI Taxonomy" id="449393"/>
    <lineage>
        <taxon>unclassified sequences</taxon>
        <taxon>metagenomes</taxon>
        <taxon>ecological metagenomes</taxon>
    </lineage>
</organism>
<evidence type="ECO:0000313" key="2">
    <source>
        <dbReference type="EMBL" id="CAB4680419.1"/>
    </source>
</evidence>
<protein>
    <submittedName>
        <fullName evidence="2">Unannotated protein</fullName>
    </submittedName>
</protein>
<gene>
    <name evidence="1" type="ORF">UFOPK2214_01358</name>
    <name evidence="2" type="ORF">UFOPK2295_01381</name>
</gene>